<comment type="similarity">
    <text evidence="1">Belongs to the CSN7/EIF3M family. CSN7 subfamily.</text>
</comment>
<evidence type="ECO:0000256" key="1">
    <source>
        <dbReference type="ARBA" id="ARBA00008482"/>
    </source>
</evidence>
<evidence type="ECO:0000259" key="4">
    <source>
        <dbReference type="PROSITE" id="PS50250"/>
    </source>
</evidence>
<dbReference type="InterPro" id="IPR045237">
    <property type="entry name" value="COPS7/eIF3m"/>
</dbReference>
<feature type="domain" description="PCI" evidence="4">
    <location>
        <begin position="1"/>
        <end position="160"/>
    </location>
</feature>
<proteinExistence type="inferred from homology"/>
<dbReference type="PANTHER" id="PTHR15350:SF5">
    <property type="entry name" value="COP9 SIGNALOSOME COMPLEX SUBUNIT 7"/>
    <property type="match status" value="1"/>
</dbReference>
<dbReference type="InterPro" id="IPR000717">
    <property type="entry name" value="PCI_dom"/>
</dbReference>
<dbReference type="SMART" id="SM00088">
    <property type="entry name" value="PINT"/>
    <property type="match status" value="1"/>
</dbReference>
<protein>
    <recommendedName>
        <fullName evidence="4">PCI domain-containing protein</fullName>
    </recommendedName>
</protein>
<evidence type="ECO:0000313" key="5">
    <source>
        <dbReference type="EMBL" id="KAL1632225.1"/>
    </source>
</evidence>
<dbReference type="PROSITE" id="PS50250">
    <property type="entry name" value="PCI"/>
    <property type="match status" value="1"/>
</dbReference>
<dbReference type="Pfam" id="PF01399">
    <property type="entry name" value="PCI"/>
    <property type="match status" value="1"/>
</dbReference>
<reference evidence="5 6" key="1">
    <citation type="submission" date="2024-02" db="EMBL/GenBank/DDBJ databases">
        <title>De novo assembly and annotation of 12 fungi associated with fruit tree decline syndrome in Ontario, Canada.</title>
        <authorList>
            <person name="Sulman M."/>
            <person name="Ellouze W."/>
            <person name="Ilyukhin E."/>
        </authorList>
    </citation>
    <scope>NUCLEOTIDE SEQUENCE [LARGE SCALE GENOMIC DNA]</scope>
    <source>
        <strain evidence="5 6">M1-105</strain>
    </source>
</reference>
<gene>
    <name evidence="5" type="ORF">SLS56_003805</name>
</gene>
<feature type="region of interest" description="Disordered" evidence="3">
    <location>
        <begin position="206"/>
        <end position="280"/>
    </location>
</feature>
<feature type="compositionally biased region" description="Acidic residues" evidence="3">
    <location>
        <begin position="242"/>
        <end position="258"/>
    </location>
</feature>
<organism evidence="5 6">
    <name type="scientific">Neofusicoccum ribis</name>
    <dbReference type="NCBI Taxonomy" id="45134"/>
    <lineage>
        <taxon>Eukaryota</taxon>
        <taxon>Fungi</taxon>
        <taxon>Dikarya</taxon>
        <taxon>Ascomycota</taxon>
        <taxon>Pezizomycotina</taxon>
        <taxon>Dothideomycetes</taxon>
        <taxon>Dothideomycetes incertae sedis</taxon>
        <taxon>Botryosphaeriales</taxon>
        <taxon>Botryosphaeriaceae</taxon>
        <taxon>Neofusicoccum</taxon>
    </lineage>
</organism>
<keyword evidence="6" id="KW-1185">Reference proteome</keyword>
<keyword evidence="2" id="KW-0736">Signalosome</keyword>
<evidence type="ECO:0000256" key="2">
    <source>
        <dbReference type="ARBA" id="ARBA00022790"/>
    </source>
</evidence>
<sequence>MEQTRALNALEPFLALSKSANSPRAAVDLVTQATAAPNTYVFAELLQAPTVQALRDSPEHQPHLRLLEIFAWGTWQDYVAAKDTLPPLSDAQTQKLKLLSLLPLSASPTTQLTYDHLRTTLDIATTRALEDLLITAIYSHLITGSLDPAAARVTVTSVAPLRDLAPGSVPALVAELGAWAARCDDTLAELDAEIAAVKKRAAEREARRRKEEALRQRVEVNLDEKANAKRSHPNNGNPPAEGDADAMELDEGIGEGEESGAGGGKSSRGAKRAAFSGRER</sequence>
<name>A0ABR3SY09_9PEZI</name>
<dbReference type="Proteomes" id="UP001521116">
    <property type="component" value="Unassembled WGS sequence"/>
</dbReference>
<dbReference type="EMBL" id="JAJVDC020000032">
    <property type="protein sequence ID" value="KAL1632225.1"/>
    <property type="molecule type" value="Genomic_DNA"/>
</dbReference>
<comment type="caution">
    <text evidence="5">The sequence shown here is derived from an EMBL/GenBank/DDBJ whole genome shotgun (WGS) entry which is preliminary data.</text>
</comment>
<accession>A0ABR3SY09</accession>
<evidence type="ECO:0000256" key="3">
    <source>
        <dbReference type="SAM" id="MobiDB-lite"/>
    </source>
</evidence>
<feature type="compositionally biased region" description="Basic and acidic residues" evidence="3">
    <location>
        <begin position="206"/>
        <end position="227"/>
    </location>
</feature>
<evidence type="ECO:0000313" key="6">
    <source>
        <dbReference type="Proteomes" id="UP001521116"/>
    </source>
</evidence>
<dbReference type="Pfam" id="PF22061">
    <property type="entry name" value="CSN7_HB_subdom"/>
    <property type="match status" value="1"/>
</dbReference>
<dbReference type="PANTHER" id="PTHR15350">
    <property type="entry name" value="COP9 SIGNALOSOME COMPLEX SUBUNIT 7/DENDRITIC CELL PROTEIN GA17"/>
    <property type="match status" value="1"/>
</dbReference>